<dbReference type="PANTHER" id="PTHR30560:SF3">
    <property type="entry name" value="TRIGGER FACTOR-LIKE PROTEIN TIG, CHLOROPLASTIC"/>
    <property type="match status" value="1"/>
</dbReference>
<dbReference type="HOGENOM" id="CLU_033058_2_0_4"/>
<dbReference type="EC" id="5.2.1.8" evidence="3 11"/>
<evidence type="ECO:0000256" key="3">
    <source>
        <dbReference type="ARBA" id="ARBA00013194"/>
    </source>
</evidence>
<dbReference type="InterPro" id="IPR036611">
    <property type="entry name" value="Trigger_fac_ribosome-bd_sf"/>
</dbReference>
<dbReference type="Gene3D" id="3.10.50.40">
    <property type="match status" value="1"/>
</dbReference>
<dbReference type="PIRSF" id="PIRSF003095">
    <property type="entry name" value="Trigger_factor"/>
    <property type="match status" value="1"/>
</dbReference>
<keyword evidence="16" id="KW-1185">Reference proteome</keyword>
<dbReference type="OrthoDB" id="9767721at2"/>
<evidence type="ECO:0000256" key="9">
    <source>
        <dbReference type="ARBA" id="ARBA00023306"/>
    </source>
</evidence>
<evidence type="ECO:0000256" key="4">
    <source>
        <dbReference type="ARBA" id="ARBA00016902"/>
    </source>
</evidence>
<reference evidence="16" key="1">
    <citation type="submission" date="2009-07" db="EMBL/GenBank/DDBJ databases">
        <title>Complete sequence of chromosome of Methylovorus sp. SIP3-4.</title>
        <authorList>
            <person name="Lucas S."/>
            <person name="Copeland A."/>
            <person name="Lapidus A."/>
            <person name="Glavina del Rio T."/>
            <person name="Tice H."/>
            <person name="Bruce D."/>
            <person name="Goodwin L."/>
            <person name="Pitluck S."/>
            <person name="Clum A."/>
            <person name="Larimer F."/>
            <person name="Land M."/>
            <person name="Hauser L."/>
            <person name="Kyrpides N."/>
            <person name="Mikhailova N."/>
            <person name="Kayluzhnaya M."/>
            <person name="Chistoserdova L."/>
        </authorList>
    </citation>
    <scope>NUCLEOTIDE SEQUENCE [LARGE SCALE GENOMIC DNA]</scope>
    <source>
        <strain evidence="16">SIP3-4</strain>
    </source>
</reference>
<dbReference type="InterPro" id="IPR027304">
    <property type="entry name" value="Trigger_fact/SurA_dom_sf"/>
</dbReference>
<dbReference type="GO" id="GO:0044183">
    <property type="term" value="F:protein folding chaperone"/>
    <property type="evidence" value="ECO:0007669"/>
    <property type="project" value="TreeGrafter"/>
</dbReference>
<feature type="domain" description="PPIase FKBP-type" evidence="12">
    <location>
        <begin position="156"/>
        <end position="236"/>
    </location>
</feature>
<dbReference type="GO" id="GO:0015031">
    <property type="term" value="P:protein transport"/>
    <property type="evidence" value="ECO:0007669"/>
    <property type="project" value="UniProtKB-UniRule"/>
</dbReference>
<dbReference type="InterPro" id="IPR008880">
    <property type="entry name" value="Trigger_fac_C"/>
</dbReference>
<dbReference type="InterPro" id="IPR005215">
    <property type="entry name" value="Trig_fac"/>
</dbReference>
<evidence type="ECO:0000256" key="7">
    <source>
        <dbReference type="ARBA" id="ARBA00023186"/>
    </source>
</evidence>
<comment type="function">
    <text evidence="11">Involved in protein export. Acts as a chaperone by maintaining the newly synthesized protein in an open conformation. Functions as a peptidyl-prolyl cis-trans isomerase.</text>
</comment>
<dbReference type="KEGG" id="mei:Msip34_1462"/>
<comment type="subcellular location">
    <subcellularLocation>
        <location evidence="11">Cytoplasm</location>
    </subcellularLocation>
    <text evidence="11">About half TF is bound to the ribosome near the polypeptide exit tunnel while the other half is free in the cytoplasm.</text>
</comment>
<evidence type="ECO:0000256" key="1">
    <source>
        <dbReference type="ARBA" id="ARBA00000971"/>
    </source>
</evidence>
<evidence type="ECO:0000256" key="5">
    <source>
        <dbReference type="ARBA" id="ARBA00022618"/>
    </source>
</evidence>
<dbReference type="AlphaFoldDB" id="C6XDT2"/>
<dbReference type="HAMAP" id="MF_00303">
    <property type="entry name" value="Trigger_factor_Tig"/>
    <property type="match status" value="1"/>
</dbReference>
<dbReference type="NCBIfam" id="TIGR00115">
    <property type="entry name" value="tig"/>
    <property type="match status" value="1"/>
</dbReference>
<dbReference type="EMBL" id="CP001674">
    <property type="protein sequence ID" value="ACT50707.1"/>
    <property type="molecule type" value="Genomic_DNA"/>
</dbReference>
<organism evidence="15 16">
    <name type="scientific">Methylovorus glucosotrophus (strain SIP3-4)</name>
    <dbReference type="NCBI Taxonomy" id="582744"/>
    <lineage>
        <taxon>Bacteria</taxon>
        <taxon>Pseudomonadati</taxon>
        <taxon>Pseudomonadota</taxon>
        <taxon>Betaproteobacteria</taxon>
        <taxon>Nitrosomonadales</taxon>
        <taxon>Methylophilaceae</taxon>
        <taxon>Methylovorus</taxon>
    </lineage>
</organism>
<evidence type="ECO:0000256" key="11">
    <source>
        <dbReference type="HAMAP-Rule" id="MF_00303"/>
    </source>
</evidence>
<dbReference type="GO" id="GO:0051083">
    <property type="term" value="P:'de novo' cotranslational protein folding"/>
    <property type="evidence" value="ECO:0007669"/>
    <property type="project" value="TreeGrafter"/>
</dbReference>
<dbReference type="Pfam" id="PF05698">
    <property type="entry name" value="Trigger_C"/>
    <property type="match status" value="1"/>
</dbReference>
<evidence type="ECO:0000259" key="14">
    <source>
        <dbReference type="Pfam" id="PF05698"/>
    </source>
</evidence>
<keyword evidence="8 11" id="KW-0413">Isomerase</keyword>
<evidence type="ECO:0000256" key="10">
    <source>
        <dbReference type="ARBA" id="ARBA00029986"/>
    </source>
</evidence>
<keyword evidence="9 11" id="KW-0131">Cell cycle</keyword>
<accession>C6XDT2</accession>
<comment type="similarity">
    <text evidence="2 11">Belongs to the FKBP-type PPIase family. Tig subfamily.</text>
</comment>
<gene>
    <name evidence="11" type="primary">tig</name>
    <name evidence="15" type="ordered locus">Msip34_1462</name>
</gene>
<dbReference type="Gene3D" id="3.30.70.1050">
    <property type="entry name" value="Trigger factor ribosome-binding domain"/>
    <property type="match status" value="1"/>
</dbReference>
<dbReference type="Proteomes" id="UP000002743">
    <property type="component" value="Chromosome"/>
</dbReference>
<protein>
    <recommendedName>
        <fullName evidence="4 11">Trigger factor</fullName>
        <shortName evidence="11">TF</shortName>
        <ecNumber evidence="3 11">5.2.1.8</ecNumber>
    </recommendedName>
    <alternativeName>
        <fullName evidence="10 11">PPIase</fullName>
    </alternativeName>
</protein>
<dbReference type="GO" id="GO:0043022">
    <property type="term" value="F:ribosome binding"/>
    <property type="evidence" value="ECO:0007669"/>
    <property type="project" value="TreeGrafter"/>
</dbReference>
<name>C6XDT2_METGS</name>
<keyword evidence="7 11" id="KW-0143">Chaperone</keyword>
<dbReference type="eggNOG" id="COG0544">
    <property type="taxonomic scope" value="Bacteria"/>
</dbReference>
<reference evidence="15 16" key="2">
    <citation type="journal article" date="2011" name="J. Bacteriol.">
        <title>Genomes of three methylotrophs from a single niche uncover genetic and metabolic divergence of Methylophilaceae.</title>
        <authorList>
            <person name="Lapidus A."/>
            <person name="Clum A."/>
            <person name="Labutti K."/>
            <person name="Kaluzhnaya M.G."/>
            <person name="Lim S."/>
            <person name="Beck D.A."/>
            <person name="Glavina Del Rio T."/>
            <person name="Nolan M."/>
            <person name="Mavromatis K."/>
            <person name="Huntemann M."/>
            <person name="Lucas S."/>
            <person name="Lidstrom M.E."/>
            <person name="Ivanova N."/>
            <person name="Chistoserdova L."/>
        </authorList>
    </citation>
    <scope>NUCLEOTIDE SEQUENCE [LARGE SCALE GENOMIC DNA]</scope>
    <source>
        <strain evidence="15 16">SIP3-4</strain>
    </source>
</reference>
<evidence type="ECO:0000313" key="16">
    <source>
        <dbReference type="Proteomes" id="UP000002743"/>
    </source>
</evidence>
<keyword evidence="5 11" id="KW-0132">Cell division</keyword>
<evidence type="ECO:0000256" key="2">
    <source>
        <dbReference type="ARBA" id="ARBA00005464"/>
    </source>
</evidence>
<dbReference type="InterPro" id="IPR001179">
    <property type="entry name" value="PPIase_FKBP_dom"/>
</dbReference>
<dbReference type="InterPro" id="IPR046357">
    <property type="entry name" value="PPIase_dom_sf"/>
</dbReference>
<dbReference type="Gene3D" id="1.10.3120.10">
    <property type="entry name" value="Trigger factor, C-terminal domain"/>
    <property type="match status" value="1"/>
</dbReference>
<evidence type="ECO:0000259" key="12">
    <source>
        <dbReference type="Pfam" id="PF00254"/>
    </source>
</evidence>
<dbReference type="GO" id="GO:0051301">
    <property type="term" value="P:cell division"/>
    <property type="evidence" value="ECO:0007669"/>
    <property type="project" value="UniProtKB-KW"/>
</dbReference>
<comment type="domain">
    <text evidence="11">Consists of 3 domains; the N-terminus binds the ribosome, the middle domain has PPIase activity, while the C-terminus has intrinsic chaperone activity on its own.</text>
</comment>
<evidence type="ECO:0000313" key="15">
    <source>
        <dbReference type="EMBL" id="ACT50707.1"/>
    </source>
</evidence>
<sequence>MAATVETISNLERRITVSVPLKPIEEEVTQRINRLARTAKLPGFRPGKVPMKLVYQQYGAQVRDEVFSGAVERTFTEAVQENKLRVAGYPNIEPKQSEGGEHFEYVATFEVFPEFEIGDLSKVKIERPVLEIGEADVKKTTDVLLKQRATYEPVKRASKKGDKVNIALRALIDGNEVERTSEQGLDLILGEGGRVAEFDDQLIGNKVGSQKTFDISYPADHKPEQLAGKTVTYEVTFNTVQQAKLPELDADFARGLGVEDGDVEKMKAEIKQSLEQEVAKRVRAKVKEQVFQALIENVALELPKAIIEAETNRVMQATQNNLQQRGVDVSTVTLDPAMFEEQAKRNASLRLILSELVNKNSLQANAEQVRAMVDQFAQSFERPEDVVRWYYDDPKRLDEPASLATEENVVNWVLQSAKVSDKKVKFDDLMGNA</sequence>
<dbReference type="STRING" id="582744.Msip34_1462"/>
<dbReference type="GO" id="GO:0003755">
    <property type="term" value="F:peptidyl-prolyl cis-trans isomerase activity"/>
    <property type="evidence" value="ECO:0007669"/>
    <property type="project" value="UniProtKB-UniRule"/>
</dbReference>
<proteinExistence type="inferred from homology"/>
<dbReference type="SUPFAM" id="SSF109998">
    <property type="entry name" value="Triger factor/SurA peptide-binding domain-like"/>
    <property type="match status" value="1"/>
</dbReference>
<dbReference type="Pfam" id="PF05697">
    <property type="entry name" value="Trigger_N"/>
    <property type="match status" value="1"/>
</dbReference>
<feature type="domain" description="Trigger factor ribosome-binding bacterial" evidence="13">
    <location>
        <begin position="1"/>
        <end position="142"/>
    </location>
</feature>
<evidence type="ECO:0000259" key="13">
    <source>
        <dbReference type="Pfam" id="PF05697"/>
    </source>
</evidence>
<comment type="catalytic activity">
    <reaction evidence="1 11">
        <text>[protein]-peptidylproline (omega=180) = [protein]-peptidylproline (omega=0)</text>
        <dbReference type="Rhea" id="RHEA:16237"/>
        <dbReference type="Rhea" id="RHEA-COMP:10747"/>
        <dbReference type="Rhea" id="RHEA-COMP:10748"/>
        <dbReference type="ChEBI" id="CHEBI:83833"/>
        <dbReference type="ChEBI" id="CHEBI:83834"/>
        <dbReference type="EC" id="5.2.1.8"/>
    </reaction>
</comment>
<dbReference type="PANTHER" id="PTHR30560">
    <property type="entry name" value="TRIGGER FACTOR CHAPERONE AND PEPTIDYL-PROLYL CIS/TRANS ISOMERASE"/>
    <property type="match status" value="1"/>
</dbReference>
<dbReference type="SUPFAM" id="SSF102735">
    <property type="entry name" value="Trigger factor ribosome-binding domain"/>
    <property type="match status" value="1"/>
</dbReference>
<keyword evidence="11" id="KW-0963">Cytoplasm</keyword>
<dbReference type="SUPFAM" id="SSF54534">
    <property type="entry name" value="FKBP-like"/>
    <property type="match status" value="1"/>
</dbReference>
<dbReference type="RefSeq" id="WP_013442318.1">
    <property type="nucleotide sequence ID" value="NC_012969.1"/>
</dbReference>
<dbReference type="Pfam" id="PF00254">
    <property type="entry name" value="FKBP_C"/>
    <property type="match status" value="1"/>
</dbReference>
<feature type="domain" description="Trigger factor C-terminal" evidence="14">
    <location>
        <begin position="263"/>
        <end position="414"/>
    </location>
</feature>
<dbReference type="InterPro" id="IPR037041">
    <property type="entry name" value="Trigger_fac_C_sf"/>
</dbReference>
<dbReference type="GO" id="GO:0005737">
    <property type="term" value="C:cytoplasm"/>
    <property type="evidence" value="ECO:0007669"/>
    <property type="project" value="UniProtKB-SubCell"/>
</dbReference>
<evidence type="ECO:0000256" key="6">
    <source>
        <dbReference type="ARBA" id="ARBA00023110"/>
    </source>
</evidence>
<dbReference type="InterPro" id="IPR008881">
    <property type="entry name" value="Trigger_fac_ribosome-bd_bac"/>
</dbReference>
<keyword evidence="6 11" id="KW-0697">Rotamase</keyword>
<evidence type="ECO:0000256" key="8">
    <source>
        <dbReference type="ARBA" id="ARBA00023235"/>
    </source>
</evidence>
<dbReference type="GO" id="GO:0043335">
    <property type="term" value="P:protein unfolding"/>
    <property type="evidence" value="ECO:0007669"/>
    <property type="project" value="TreeGrafter"/>
</dbReference>